<gene>
    <name evidence="2" type="ORF">S01H1_03237</name>
</gene>
<feature type="non-terminal residue" evidence="2">
    <location>
        <position position="1"/>
    </location>
</feature>
<accession>X0S3W5</accession>
<organism evidence="2">
    <name type="scientific">marine sediment metagenome</name>
    <dbReference type="NCBI Taxonomy" id="412755"/>
    <lineage>
        <taxon>unclassified sequences</taxon>
        <taxon>metagenomes</taxon>
        <taxon>ecological metagenomes</taxon>
    </lineage>
</organism>
<feature type="region of interest" description="Disordered" evidence="1">
    <location>
        <begin position="164"/>
        <end position="199"/>
    </location>
</feature>
<protein>
    <submittedName>
        <fullName evidence="2">Uncharacterized protein</fullName>
    </submittedName>
</protein>
<proteinExistence type="predicted"/>
<sequence>KVADVRRTLGVKQPTQFERVLRAEEATAKTVFETDAGVVFGTYAEELSQVAGWEGIARPLLRALGKTPKELISPDLLVAVTRANITQNVVQKTQGVVQVIRGGTTTRRTAAHIRRLSASEALPEEVKVTLDRLGIALDDYLAAVPEVSRQAGAAARATGRAAKGTAESMVKGPRGGRAEAPGAALRKSADAAARAEDAKAATAVAKEAQKRLASEADIVAKELETHGLSARDALAG</sequence>
<evidence type="ECO:0000256" key="1">
    <source>
        <dbReference type="SAM" id="MobiDB-lite"/>
    </source>
</evidence>
<dbReference type="AlphaFoldDB" id="X0S3W5"/>
<evidence type="ECO:0000313" key="2">
    <source>
        <dbReference type="EMBL" id="GAF75768.1"/>
    </source>
</evidence>
<reference evidence="2" key="1">
    <citation type="journal article" date="2014" name="Front. Microbiol.">
        <title>High frequency of phylogenetically diverse reductive dehalogenase-homologous genes in deep subseafloor sedimentary metagenomes.</title>
        <authorList>
            <person name="Kawai M."/>
            <person name="Futagami T."/>
            <person name="Toyoda A."/>
            <person name="Takaki Y."/>
            <person name="Nishi S."/>
            <person name="Hori S."/>
            <person name="Arai W."/>
            <person name="Tsubouchi T."/>
            <person name="Morono Y."/>
            <person name="Uchiyama I."/>
            <person name="Ito T."/>
            <person name="Fujiyama A."/>
            <person name="Inagaki F."/>
            <person name="Takami H."/>
        </authorList>
    </citation>
    <scope>NUCLEOTIDE SEQUENCE</scope>
    <source>
        <strain evidence="2">Expedition CK06-06</strain>
    </source>
</reference>
<dbReference type="EMBL" id="BARS01001741">
    <property type="protein sequence ID" value="GAF75768.1"/>
    <property type="molecule type" value="Genomic_DNA"/>
</dbReference>
<feature type="non-terminal residue" evidence="2">
    <location>
        <position position="236"/>
    </location>
</feature>
<feature type="compositionally biased region" description="Basic and acidic residues" evidence="1">
    <location>
        <begin position="187"/>
        <end position="199"/>
    </location>
</feature>
<name>X0S3W5_9ZZZZ</name>
<comment type="caution">
    <text evidence="2">The sequence shown here is derived from an EMBL/GenBank/DDBJ whole genome shotgun (WGS) entry which is preliminary data.</text>
</comment>